<evidence type="ECO:0000313" key="3">
    <source>
        <dbReference type="Proteomes" id="UP000657421"/>
    </source>
</evidence>
<dbReference type="SUPFAM" id="SSF50729">
    <property type="entry name" value="PH domain-like"/>
    <property type="match status" value="1"/>
</dbReference>
<sequence>MDTVNSGIKQDSNFLNLKEIPQNKVRSEINMLLVPGETIVQCFQTVRDQVIFTSKRVIVVNVQGLTGKKVSYFSYPYSNVLYFGIETAGVLDIDSELIMTFANGIVLQFDFKSRVEIKTICANIQQYIL</sequence>
<dbReference type="Pfam" id="PF08000">
    <property type="entry name" value="bPH_1"/>
    <property type="match status" value="1"/>
</dbReference>
<proteinExistence type="predicted"/>
<dbReference type="RefSeq" id="WP_249307486.1">
    <property type="nucleotide sequence ID" value="NZ_JACRSZ010000003.1"/>
</dbReference>
<dbReference type="InterPro" id="IPR012544">
    <property type="entry name" value="PHb"/>
</dbReference>
<dbReference type="CDD" id="cd13225">
    <property type="entry name" value="PH-like_bacteria"/>
    <property type="match status" value="1"/>
</dbReference>
<name>A0ABR7N9I2_9FIRM</name>
<keyword evidence="3" id="KW-1185">Reference proteome</keyword>
<gene>
    <name evidence="2" type="ORF">H8716_05200</name>
</gene>
<organism evidence="2 3">
    <name type="scientific">Jingyaoa shaoxingensis</name>
    <dbReference type="NCBI Taxonomy" id="2763671"/>
    <lineage>
        <taxon>Bacteria</taxon>
        <taxon>Bacillati</taxon>
        <taxon>Bacillota</taxon>
        <taxon>Clostridia</taxon>
        <taxon>Lachnospirales</taxon>
        <taxon>Lachnospiraceae</taxon>
        <taxon>Jingyaoa</taxon>
    </lineage>
</organism>
<evidence type="ECO:0000259" key="1">
    <source>
        <dbReference type="Pfam" id="PF08000"/>
    </source>
</evidence>
<dbReference type="Gene3D" id="2.30.29.50">
    <property type="entry name" value="Bacterial Pleckstrin homology domain"/>
    <property type="match status" value="1"/>
</dbReference>
<feature type="domain" description="Bacterial Pleckstrin homology" evidence="1">
    <location>
        <begin position="11"/>
        <end position="127"/>
    </location>
</feature>
<reference evidence="2 3" key="1">
    <citation type="submission" date="2020-08" db="EMBL/GenBank/DDBJ databases">
        <title>Genome public.</title>
        <authorList>
            <person name="Liu C."/>
            <person name="Sun Q."/>
        </authorList>
    </citation>
    <scope>NUCLEOTIDE SEQUENCE [LARGE SCALE GENOMIC DNA]</scope>
    <source>
        <strain evidence="2 3">NSJ-46</strain>
    </source>
</reference>
<protein>
    <submittedName>
        <fullName evidence="2">PH domain-containing protein</fullName>
    </submittedName>
</protein>
<comment type="caution">
    <text evidence="2">The sequence shown here is derived from an EMBL/GenBank/DDBJ whole genome shotgun (WGS) entry which is preliminary data.</text>
</comment>
<dbReference type="InterPro" id="IPR037063">
    <property type="entry name" value="PHb_sf"/>
</dbReference>
<dbReference type="EMBL" id="JACRSZ010000003">
    <property type="protein sequence ID" value="MBC8572487.1"/>
    <property type="molecule type" value="Genomic_DNA"/>
</dbReference>
<accession>A0ABR7N9I2</accession>
<dbReference type="Proteomes" id="UP000657421">
    <property type="component" value="Unassembled WGS sequence"/>
</dbReference>
<evidence type="ECO:0000313" key="2">
    <source>
        <dbReference type="EMBL" id="MBC8572487.1"/>
    </source>
</evidence>